<dbReference type="InterPro" id="IPR002347">
    <property type="entry name" value="SDR_fam"/>
</dbReference>
<feature type="region of interest" description="Disordered" evidence="3">
    <location>
        <begin position="348"/>
        <end position="370"/>
    </location>
</feature>
<evidence type="ECO:0000313" key="4">
    <source>
        <dbReference type="EMBL" id="EFP07628.1"/>
    </source>
</evidence>
<dbReference type="Gene3D" id="3.40.50.720">
    <property type="entry name" value="NAD(P)-binding Rossmann-like Domain"/>
    <property type="match status" value="1"/>
</dbReference>
<dbReference type="STRING" id="31234.E3LQG7"/>
<dbReference type="PANTHER" id="PTHR24320:SF95">
    <property type="entry name" value="DEHYDROGENASES, SHORT CHAIN"/>
    <property type="match status" value="1"/>
</dbReference>
<dbReference type="PANTHER" id="PTHR24320">
    <property type="entry name" value="RETINOL DEHYDROGENASE"/>
    <property type="match status" value="1"/>
</dbReference>
<evidence type="ECO:0000313" key="5">
    <source>
        <dbReference type="Proteomes" id="UP000008281"/>
    </source>
</evidence>
<dbReference type="AlphaFoldDB" id="E3LQG7"/>
<proteinExistence type="inferred from homology"/>
<evidence type="ECO:0000256" key="2">
    <source>
        <dbReference type="ARBA" id="ARBA00023002"/>
    </source>
</evidence>
<gene>
    <name evidence="4" type="ORF">CRE_26434</name>
</gene>
<reference evidence="4" key="1">
    <citation type="submission" date="2007-07" db="EMBL/GenBank/DDBJ databases">
        <title>PCAP assembly of the Caenorhabditis remanei genome.</title>
        <authorList>
            <consortium name="The Caenorhabditis remanei Sequencing Consortium"/>
            <person name="Wilson R.K."/>
        </authorList>
    </citation>
    <scope>NUCLEOTIDE SEQUENCE [LARGE SCALE GENOMIC DNA]</scope>
    <source>
        <strain evidence="4">PB4641</strain>
    </source>
</reference>
<dbReference type="HOGENOM" id="CLU_010194_44_0_1"/>
<sequence length="370" mass="41164">MDDELAEARGENTGRKREFHSRSSALDTLKGLDLNGKTYAITGTTSGIGIETARALALKGAHVVMFNRNIVESEKLKKRIEEEKSDVKIDFISCDLNSLQSAKAAADEFLSKHWPLHGLILNAGVFAPTAKFTFDNFESHFGVNHLAQFLLVKELLPALRQSSPSRIVFVSSVSSSHTGLKAEMTRHEKVKKLCPENANEFYYKLYAYSKMCQVLTAFKIHRDEYVSHGISTYAIHPGTMIGTGRSSSHPILLNYLFSDISRGFGFFGKFWNVISKPFTKSLAQGAATSVYCIAHPDVTELSGKFWESCWDDEKSLDADVARDISLQDELWEHSECLIDEWFKSQKPISTIGSDDSINSPAADTSSEENA</sequence>
<name>E3LQG7_CAERE</name>
<dbReference type="OrthoDB" id="9989144at2759"/>
<feature type="region of interest" description="Disordered" evidence="3">
    <location>
        <begin position="1"/>
        <end position="22"/>
    </location>
</feature>
<dbReference type="eggNOG" id="KOG1208">
    <property type="taxonomic scope" value="Eukaryota"/>
</dbReference>
<dbReference type="Proteomes" id="UP000008281">
    <property type="component" value="Unassembled WGS sequence"/>
</dbReference>
<evidence type="ECO:0000256" key="1">
    <source>
        <dbReference type="ARBA" id="ARBA00006484"/>
    </source>
</evidence>
<feature type="compositionally biased region" description="Basic and acidic residues" evidence="3">
    <location>
        <begin position="1"/>
        <end position="16"/>
    </location>
</feature>
<keyword evidence="2" id="KW-0560">Oxidoreductase</keyword>
<dbReference type="SUPFAM" id="SSF51735">
    <property type="entry name" value="NAD(P)-binding Rossmann-fold domains"/>
    <property type="match status" value="1"/>
</dbReference>
<dbReference type="OMA" id="SGANCHP"/>
<dbReference type="InterPro" id="IPR036291">
    <property type="entry name" value="NAD(P)-bd_dom_sf"/>
</dbReference>
<dbReference type="InParanoid" id="E3LQG7"/>
<accession>E3LQG7</accession>
<organism evidence="5">
    <name type="scientific">Caenorhabditis remanei</name>
    <name type="common">Caenorhabditis vulgaris</name>
    <dbReference type="NCBI Taxonomy" id="31234"/>
    <lineage>
        <taxon>Eukaryota</taxon>
        <taxon>Metazoa</taxon>
        <taxon>Ecdysozoa</taxon>
        <taxon>Nematoda</taxon>
        <taxon>Chromadorea</taxon>
        <taxon>Rhabditida</taxon>
        <taxon>Rhabditina</taxon>
        <taxon>Rhabditomorpha</taxon>
        <taxon>Rhabditoidea</taxon>
        <taxon>Rhabditidae</taxon>
        <taxon>Peloderinae</taxon>
        <taxon>Caenorhabditis</taxon>
    </lineage>
</organism>
<dbReference type="PRINTS" id="PR00081">
    <property type="entry name" value="GDHRDH"/>
</dbReference>
<comment type="similarity">
    <text evidence="1">Belongs to the short-chain dehydrogenases/reductases (SDR) family.</text>
</comment>
<dbReference type="GO" id="GO:0016491">
    <property type="term" value="F:oxidoreductase activity"/>
    <property type="evidence" value="ECO:0007669"/>
    <property type="project" value="UniProtKB-KW"/>
</dbReference>
<keyword evidence="5" id="KW-1185">Reference proteome</keyword>
<dbReference type="FunCoup" id="E3LQG7">
    <property type="interactions" value="1868"/>
</dbReference>
<evidence type="ECO:0000256" key="3">
    <source>
        <dbReference type="SAM" id="MobiDB-lite"/>
    </source>
</evidence>
<dbReference type="EMBL" id="DS268413">
    <property type="protein sequence ID" value="EFP07628.1"/>
    <property type="molecule type" value="Genomic_DNA"/>
</dbReference>
<protein>
    <submittedName>
        <fullName evidence="4">Uncharacterized protein</fullName>
    </submittedName>
</protein>
<dbReference type="Pfam" id="PF00106">
    <property type="entry name" value="adh_short"/>
    <property type="match status" value="1"/>
</dbReference>
<feature type="compositionally biased region" description="Polar residues" evidence="3">
    <location>
        <begin position="348"/>
        <end position="364"/>
    </location>
</feature>